<dbReference type="AlphaFoldDB" id="F0H588"/>
<evidence type="ECO:0000313" key="1">
    <source>
        <dbReference type="EMBL" id="EGC87034.1"/>
    </source>
</evidence>
<sequence>MRFYPIPIVSSGNKPLSFRQQMTWSEASTRPVSADSSIGDGPQHICRKGPFIPVAIIYGKTPMADLYGKCLSESTDIYWYSVTVDI</sequence>
<evidence type="ECO:0000313" key="2">
    <source>
        <dbReference type="Proteomes" id="UP000003155"/>
    </source>
</evidence>
<proteinExistence type="predicted"/>
<dbReference type="EMBL" id="AEXO01000026">
    <property type="protein sequence ID" value="EGC87034.1"/>
    <property type="molecule type" value="Genomic_DNA"/>
</dbReference>
<comment type="caution">
    <text evidence="1">The sequence shown here is derived from an EMBL/GenBank/DDBJ whole genome shotgun (WGS) entry which is preliminary data.</text>
</comment>
<accession>F0H588</accession>
<keyword evidence="2" id="KW-1185">Reference proteome</keyword>
<gene>
    <name evidence="1" type="ORF">HMPREF9303_2452</name>
</gene>
<organism evidence="1 2">
    <name type="scientific">Prevotella denticola CRIS 18C-A</name>
    <dbReference type="NCBI Taxonomy" id="944557"/>
    <lineage>
        <taxon>Bacteria</taxon>
        <taxon>Pseudomonadati</taxon>
        <taxon>Bacteroidota</taxon>
        <taxon>Bacteroidia</taxon>
        <taxon>Bacteroidales</taxon>
        <taxon>Prevotellaceae</taxon>
        <taxon>Prevotella</taxon>
    </lineage>
</organism>
<dbReference type="Proteomes" id="UP000003155">
    <property type="component" value="Unassembled WGS sequence"/>
</dbReference>
<name>F0H588_9BACT</name>
<reference evidence="1 2" key="1">
    <citation type="submission" date="2011-02" db="EMBL/GenBank/DDBJ databases">
        <authorList>
            <person name="Durkin A.S."/>
            <person name="Madupu R."/>
            <person name="Torralba M."/>
            <person name="Gillis M."/>
            <person name="Methe B."/>
            <person name="Sutton G."/>
            <person name="Nelson K.E."/>
        </authorList>
    </citation>
    <scope>NUCLEOTIDE SEQUENCE [LARGE SCALE GENOMIC DNA]</scope>
    <source>
        <strain evidence="1 2">CRIS 18C-A</strain>
    </source>
</reference>
<dbReference type="RefSeq" id="WP_004352111.1">
    <property type="nucleotide sequence ID" value="NZ_AEXO01000026.1"/>
</dbReference>
<protein>
    <submittedName>
        <fullName evidence="1">Conserved domain protein</fullName>
    </submittedName>
</protein>